<feature type="region of interest" description="Disordered" evidence="1">
    <location>
        <begin position="113"/>
        <end position="133"/>
    </location>
</feature>
<protein>
    <submittedName>
        <fullName evidence="2">(northern house mosquito) hypothetical protein</fullName>
    </submittedName>
</protein>
<proteinExistence type="predicted"/>
<evidence type="ECO:0000313" key="2">
    <source>
        <dbReference type="EMBL" id="CAG6557591.1"/>
    </source>
</evidence>
<dbReference type="EMBL" id="HBUE01258184">
    <property type="protein sequence ID" value="CAG6557591.1"/>
    <property type="molecule type" value="Transcribed_RNA"/>
</dbReference>
<organism evidence="2">
    <name type="scientific">Culex pipiens</name>
    <name type="common">House mosquito</name>
    <dbReference type="NCBI Taxonomy" id="7175"/>
    <lineage>
        <taxon>Eukaryota</taxon>
        <taxon>Metazoa</taxon>
        <taxon>Ecdysozoa</taxon>
        <taxon>Arthropoda</taxon>
        <taxon>Hexapoda</taxon>
        <taxon>Insecta</taxon>
        <taxon>Pterygota</taxon>
        <taxon>Neoptera</taxon>
        <taxon>Endopterygota</taxon>
        <taxon>Diptera</taxon>
        <taxon>Nematocera</taxon>
        <taxon>Culicoidea</taxon>
        <taxon>Culicidae</taxon>
        <taxon>Culicinae</taxon>
        <taxon>Culicini</taxon>
        <taxon>Culex</taxon>
        <taxon>Culex</taxon>
    </lineage>
</organism>
<dbReference type="AlphaFoldDB" id="A0A8D8IT26"/>
<name>A0A8D8IT26_CULPI</name>
<reference evidence="2" key="1">
    <citation type="submission" date="2021-05" db="EMBL/GenBank/DDBJ databases">
        <authorList>
            <person name="Alioto T."/>
            <person name="Alioto T."/>
            <person name="Gomez Garrido J."/>
        </authorList>
    </citation>
    <scope>NUCLEOTIDE SEQUENCE</scope>
</reference>
<accession>A0A8D8IT26</accession>
<feature type="region of interest" description="Disordered" evidence="1">
    <location>
        <begin position="1"/>
        <end position="23"/>
    </location>
</feature>
<evidence type="ECO:0000256" key="1">
    <source>
        <dbReference type="SAM" id="MobiDB-lite"/>
    </source>
</evidence>
<sequence>MSSRQPSTFNKKKSVQKRFQSENPCPIAELADLVHRQHRNKRLDSNSGRPKFRQNCGRFSLAFDSILVDSGGKNTVSSRCPRLPHYGTLLRRKNFRDLWQNHILRPGRLPEKLSRYHPSASQRNAPRSGTWPV</sequence>